<dbReference type="SMART" id="SM00100">
    <property type="entry name" value="cNMP"/>
    <property type="match status" value="1"/>
</dbReference>
<reference evidence="5 6" key="1">
    <citation type="submission" date="2019-08" db="EMBL/GenBank/DDBJ databases">
        <authorList>
            <person name="Herpell B J."/>
        </authorList>
    </citation>
    <scope>NUCLEOTIDE SEQUENCE [LARGE SCALE GENOMIC DNA]</scope>
    <source>
        <strain evidence="6">Msb3</strain>
    </source>
</reference>
<keyword evidence="6" id="KW-1185">Reference proteome</keyword>
<dbReference type="PANTHER" id="PTHR24567:SF74">
    <property type="entry name" value="HTH-TYPE TRANSCRIPTIONAL REGULATOR ARCR"/>
    <property type="match status" value="1"/>
</dbReference>
<dbReference type="GO" id="GO:0003700">
    <property type="term" value="F:DNA-binding transcription factor activity"/>
    <property type="evidence" value="ECO:0007669"/>
    <property type="project" value="TreeGrafter"/>
</dbReference>
<dbReference type="GO" id="GO:0003677">
    <property type="term" value="F:DNA binding"/>
    <property type="evidence" value="ECO:0007669"/>
    <property type="project" value="UniProtKB-KW"/>
</dbReference>
<dbReference type="AlphaFoldDB" id="A0A5Q4ZFB4"/>
<dbReference type="InterPro" id="IPR050397">
    <property type="entry name" value="Env_Response_Regulators"/>
</dbReference>
<dbReference type="InterPro" id="IPR018490">
    <property type="entry name" value="cNMP-bd_dom_sf"/>
</dbReference>
<keyword evidence="1" id="KW-0805">Transcription regulation</keyword>
<dbReference type="PROSITE" id="PS51063">
    <property type="entry name" value="HTH_CRP_2"/>
    <property type="match status" value="1"/>
</dbReference>
<feature type="domain" description="HTH crp-type" evidence="4">
    <location>
        <begin position="167"/>
        <end position="234"/>
    </location>
</feature>
<organism evidence="5 6">
    <name type="scientific">Paraburkholderia dioscoreae</name>
    <dbReference type="NCBI Taxonomy" id="2604047"/>
    <lineage>
        <taxon>Bacteria</taxon>
        <taxon>Pseudomonadati</taxon>
        <taxon>Pseudomonadota</taxon>
        <taxon>Betaproteobacteria</taxon>
        <taxon>Burkholderiales</taxon>
        <taxon>Burkholderiaceae</taxon>
        <taxon>Paraburkholderia</taxon>
    </lineage>
</organism>
<dbReference type="Pfam" id="PF13545">
    <property type="entry name" value="HTH_Crp_2"/>
    <property type="match status" value="1"/>
</dbReference>
<dbReference type="KEGG" id="pdio:PDMSB3_1802"/>
<name>A0A5Q4ZFB4_9BURK</name>
<proteinExistence type="predicted"/>
<dbReference type="EMBL" id="LR699553">
    <property type="protein sequence ID" value="VVD28258.1"/>
    <property type="molecule type" value="Genomic_DNA"/>
</dbReference>
<dbReference type="InterPro" id="IPR012318">
    <property type="entry name" value="HTH_CRP"/>
</dbReference>
<dbReference type="InterPro" id="IPR000595">
    <property type="entry name" value="cNMP-bd_dom"/>
</dbReference>
<evidence type="ECO:0000256" key="3">
    <source>
        <dbReference type="ARBA" id="ARBA00023163"/>
    </source>
</evidence>
<dbReference type="InterPro" id="IPR036388">
    <property type="entry name" value="WH-like_DNA-bd_sf"/>
</dbReference>
<dbReference type="SUPFAM" id="SSF46785">
    <property type="entry name" value="Winged helix' DNA-binding domain"/>
    <property type="match status" value="1"/>
</dbReference>
<evidence type="ECO:0000313" key="6">
    <source>
        <dbReference type="Proteomes" id="UP000325811"/>
    </source>
</evidence>
<gene>
    <name evidence="5" type="ORF">PDMSB3_1802</name>
</gene>
<keyword evidence="2" id="KW-0238">DNA-binding</keyword>
<evidence type="ECO:0000259" key="4">
    <source>
        <dbReference type="PROSITE" id="PS51063"/>
    </source>
</evidence>
<dbReference type="Gene3D" id="1.10.10.10">
    <property type="entry name" value="Winged helix-like DNA-binding domain superfamily/Winged helix DNA-binding domain"/>
    <property type="match status" value="1"/>
</dbReference>
<evidence type="ECO:0000313" key="5">
    <source>
        <dbReference type="EMBL" id="VVD28258.1"/>
    </source>
</evidence>
<dbReference type="SUPFAM" id="SSF51206">
    <property type="entry name" value="cAMP-binding domain-like"/>
    <property type="match status" value="1"/>
</dbReference>
<dbReference type="PANTHER" id="PTHR24567">
    <property type="entry name" value="CRP FAMILY TRANSCRIPTIONAL REGULATORY PROTEIN"/>
    <property type="match status" value="1"/>
</dbReference>
<dbReference type="InterPro" id="IPR014710">
    <property type="entry name" value="RmlC-like_jellyroll"/>
</dbReference>
<protein>
    <submittedName>
        <fullName evidence="5">cAMP-binding protein</fullName>
    </submittedName>
</protein>
<dbReference type="SMART" id="SM00419">
    <property type="entry name" value="HTH_CRP"/>
    <property type="match status" value="1"/>
</dbReference>
<accession>A0A5Q4ZFB4</accession>
<dbReference type="Proteomes" id="UP000325811">
    <property type="component" value="Chromosome I"/>
</dbReference>
<evidence type="ECO:0000256" key="1">
    <source>
        <dbReference type="ARBA" id="ARBA00023015"/>
    </source>
</evidence>
<dbReference type="Gene3D" id="2.60.120.10">
    <property type="entry name" value="Jelly Rolls"/>
    <property type="match status" value="1"/>
</dbReference>
<keyword evidence="3" id="KW-0804">Transcription</keyword>
<sequence length="265" mass="29614">MQASDQKQKVTQSATFTRGPIMLTLQSDLHGNHLLGALPSHEWQALAPHLELVHLRTEQLLCDSGQRIHHVYFPTTAIISMLSTMEDGSSVEIAAVGREGMTGVPVLTGGETMPNRVQVQCAGFAYRMSAQALKQQFARSDFLRRLMLLYMHALLTQVAQTAACNRHHALNKQLCRWLLIEVDRVASNDLTVTQQLIADMLGVRREGITEAAGKLHDEGLIHHSRGHIKVLDRKGLEARACECYGLVKREFDRLLPRLRQAEAVE</sequence>
<dbReference type="InterPro" id="IPR036390">
    <property type="entry name" value="WH_DNA-bd_sf"/>
</dbReference>
<dbReference type="Pfam" id="PF00027">
    <property type="entry name" value="cNMP_binding"/>
    <property type="match status" value="1"/>
</dbReference>
<evidence type="ECO:0000256" key="2">
    <source>
        <dbReference type="ARBA" id="ARBA00023125"/>
    </source>
</evidence>
<dbReference type="GO" id="GO:0005829">
    <property type="term" value="C:cytosol"/>
    <property type="evidence" value="ECO:0007669"/>
    <property type="project" value="TreeGrafter"/>
</dbReference>